<proteinExistence type="predicted"/>
<dbReference type="EMBL" id="MUAI01000001">
    <property type="protein sequence ID" value="OOR08478.1"/>
    <property type="molecule type" value="Genomic_DNA"/>
</dbReference>
<organism evidence="1 2">
    <name type="scientific">Bacillus mycoides</name>
    <dbReference type="NCBI Taxonomy" id="1405"/>
    <lineage>
        <taxon>Bacteria</taxon>
        <taxon>Bacillati</taxon>
        <taxon>Bacillota</taxon>
        <taxon>Bacilli</taxon>
        <taxon>Bacillales</taxon>
        <taxon>Bacillaceae</taxon>
        <taxon>Bacillus</taxon>
        <taxon>Bacillus cereus group</taxon>
    </lineage>
</organism>
<protein>
    <submittedName>
        <fullName evidence="1">ArpU family transcriptional regulator</fullName>
    </submittedName>
</protein>
<comment type="caution">
    <text evidence="1">The sequence shown here is derived from an EMBL/GenBank/DDBJ whole genome shotgun (WGS) entry which is preliminary data.</text>
</comment>
<dbReference type="NCBIfam" id="TIGR01637">
    <property type="entry name" value="phage_arpU"/>
    <property type="match status" value="1"/>
</dbReference>
<evidence type="ECO:0000313" key="2">
    <source>
        <dbReference type="Proteomes" id="UP000190696"/>
    </source>
</evidence>
<sequence>MDQLTFLSKIDRAATQSKLERLLEEVRIYKQFGMVREEMKVTPSYGVRYHGPTNTVGNPLEDVALENIERSKREQYLKNMSFRIDQFLNRLGNGRAGNIQKDIINKRYLEEEDVCDYMVYNEIGMAERTYRRWKSRAFYNLAFALRLEVYETEECNGGNEQ</sequence>
<reference evidence="1 2" key="1">
    <citation type="submission" date="2017-01" db="EMBL/GenBank/DDBJ databases">
        <title>Bacillus cereus isolates.</title>
        <authorList>
            <person name="Beno S.M."/>
        </authorList>
    </citation>
    <scope>NUCLEOTIDE SEQUENCE [LARGE SCALE GENOMIC DNA]</scope>
    <source>
        <strain evidence="1 2">FSL W7-1108</strain>
    </source>
</reference>
<dbReference type="InterPro" id="IPR006524">
    <property type="entry name" value="ArpU-like"/>
</dbReference>
<name>A0A1S9TEQ0_BACMY</name>
<accession>A0A1S9TEQ0</accession>
<gene>
    <name evidence="1" type="ORF">BW900_00655</name>
</gene>
<evidence type="ECO:0000313" key="1">
    <source>
        <dbReference type="EMBL" id="OOR08478.1"/>
    </source>
</evidence>
<dbReference type="Proteomes" id="UP000190696">
    <property type="component" value="Unassembled WGS sequence"/>
</dbReference>
<dbReference type="RefSeq" id="WP_002192665.1">
    <property type="nucleotide sequence ID" value="NZ_CP036102.1"/>
</dbReference>
<dbReference type="AlphaFoldDB" id="A0A1S9TEQ0"/>